<reference evidence="2 3" key="1">
    <citation type="submission" date="2024-09" db="EMBL/GenBank/DDBJ databases">
        <title>Chromosome-scale assembly of Riccia sorocarpa.</title>
        <authorList>
            <person name="Paukszto L."/>
        </authorList>
    </citation>
    <scope>NUCLEOTIDE SEQUENCE [LARGE SCALE GENOMIC DNA]</scope>
    <source>
        <strain evidence="2">LP-2024</strain>
        <tissue evidence="2">Aerial parts of the thallus</tissue>
    </source>
</reference>
<protein>
    <recommendedName>
        <fullName evidence="4">Flavin-containing monooxygenase</fullName>
    </recommendedName>
</protein>
<organism evidence="2 3">
    <name type="scientific">Riccia sorocarpa</name>
    <dbReference type="NCBI Taxonomy" id="122646"/>
    <lineage>
        <taxon>Eukaryota</taxon>
        <taxon>Viridiplantae</taxon>
        <taxon>Streptophyta</taxon>
        <taxon>Embryophyta</taxon>
        <taxon>Marchantiophyta</taxon>
        <taxon>Marchantiopsida</taxon>
        <taxon>Marchantiidae</taxon>
        <taxon>Marchantiales</taxon>
        <taxon>Ricciaceae</taxon>
        <taxon>Riccia</taxon>
    </lineage>
</organism>
<dbReference type="Gene3D" id="3.50.50.60">
    <property type="entry name" value="FAD/NAD(P)-binding domain"/>
    <property type="match status" value="1"/>
</dbReference>
<feature type="compositionally biased region" description="Polar residues" evidence="1">
    <location>
        <begin position="25"/>
        <end position="41"/>
    </location>
</feature>
<dbReference type="AlphaFoldDB" id="A0ABD3H6C5"/>
<feature type="region of interest" description="Disordered" evidence="1">
    <location>
        <begin position="1"/>
        <end position="46"/>
    </location>
</feature>
<accession>A0ABD3H6C5</accession>
<evidence type="ECO:0000313" key="2">
    <source>
        <dbReference type="EMBL" id="KAL3687062.1"/>
    </source>
</evidence>
<evidence type="ECO:0000313" key="3">
    <source>
        <dbReference type="Proteomes" id="UP001633002"/>
    </source>
</evidence>
<sequence>MAPSRDFQSEPQHFQSEPQRKTSDEAASSPFQNTLHSNIINPESPRDTLPAIQREFWESFLEIPMYQQIAKDDKDFYEGLEKAGFKSDFGEDGSGLHVRMTRRAGGYYINAGASELITGGQIKVKSGLGVQEMRPSSVVFTDGSEVKADLIVYATGYKNMKEFIAMLISPEVADKVGFVWGLGSDTHSDPGPWARELKNMWKPLVQPNLWLTGGVFMFNRQMSRFLAIQLKARMENISTPVFWPEEQTILQALSLDK</sequence>
<gene>
    <name evidence="2" type="ORF">R1sor_013371</name>
</gene>
<dbReference type="Proteomes" id="UP001633002">
    <property type="component" value="Unassembled WGS sequence"/>
</dbReference>
<comment type="caution">
    <text evidence="2">The sequence shown here is derived from an EMBL/GenBank/DDBJ whole genome shotgun (WGS) entry which is preliminary data.</text>
</comment>
<proteinExistence type="predicted"/>
<dbReference type="EMBL" id="JBJQOH010000004">
    <property type="protein sequence ID" value="KAL3687062.1"/>
    <property type="molecule type" value="Genomic_DNA"/>
</dbReference>
<name>A0ABD3H6C5_9MARC</name>
<evidence type="ECO:0000256" key="1">
    <source>
        <dbReference type="SAM" id="MobiDB-lite"/>
    </source>
</evidence>
<dbReference type="InterPro" id="IPR036188">
    <property type="entry name" value="FAD/NAD-bd_sf"/>
</dbReference>
<keyword evidence="3" id="KW-1185">Reference proteome</keyword>
<dbReference type="SUPFAM" id="SSF51905">
    <property type="entry name" value="FAD/NAD(P)-binding domain"/>
    <property type="match status" value="1"/>
</dbReference>
<evidence type="ECO:0008006" key="4">
    <source>
        <dbReference type="Google" id="ProtNLM"/>
    </source>
</evidence>